<proteinExistence type="inferred from homology"/>
<comment type="caution">
    <text evidence="5">The sequence shown here is derived from an EMBL/GenBank/DDBJ whole genome shotgun (WGS) entry which is preliminary data.</text>
</comment>
<name>A0ABU2FFA7_9EURY</name>
<accession>A0ABU2FFA7</accession>
<dbReference type="InterPro" id="IPR016161">
    <property type="entry name" value="Ald_DH/histidinol_DH"/>
</dbReference>
<comment type="similarity">
    <text evidence="3">Belongs to the aldehyde dehydrogenase family.</text>
</comment>
<protein>
    <submittedName>
        <fullName evidence="5">Aldehyde dehydrogenase family protein</fullName>
    </submittedName>
</protein>
<dbReference type="InterPro" id="IPR029510">
    <property type="entry name" value="Ald_DH_CS_GLU"/>
</dbReference>
<dbReference type="InterPro" id="IPR016163">
    <property type="entry name" value="Ald_DH_C"/>
</dbReference>
<dbReference type="EMBL" id="JAMQON010000005">
    <property type="protein sequence ID" value="MDS0260934.1"/>
    <property type="molecule type" value="Genomic_DNA"/>
</dbReference>
<evidence type="ECO:0000256" key="1">
    <source>
        <dbReference type="ARBA" id="ARBA00023002"/>
    </source>
</evidence>
<keyword evidence="1 3" id="KW-0560">Oxidoreductase</keyword>
<dbReference type="PANTHER" id="PTHR11699">
    <property type="entry name" value="ALDEHYDE DEHYDROGENASE-RELATED"/>
    <property type="match status" value="1"/>
</dbReference>
<reference evidence="5 6" key="1">
    <citation type="submission" date="2022-06" db="EMBL/GenBank/DDBJ databases">
        <title>Haloarcula sp. a new haloarchaeum isolate from saline soil.</title>
        <authorList>
            <person name="Strakova D."/>
            <person name="Galisteo C."/>
            <person name="Sanchez-Porro C."/>
            <person name="Ventosa A."/>
        </authorList>
    </citation>
    <scope>NUCLEOTIDE SEQUENCE [LARGE SCALE GENOMIC DNA]</scope>
    <source>
        <strain evidence="5 6">S1CR25-12</strain>
    </source>
</reference>
<evidence type="ECO:0000256" key="2">
    <source>
        <dbReference type="PROSITE-ProRule" id="PRU10007"/>
    </source>
</evidence>
<gene>
    <name evidence="5" type="ORF">NDI56_16150</name>
</gene>
<evidence type="ECO:0000256" key="3">
    <source>
        <dbReference type="RuleBase" id="RU003345"/>
    </source>
</evidence>
<dbReference type="PROSITE" id="PS00687">
    <property type="entry name" value="ALDEHYDE_DEHYDR_GLU"/>
    <property type="match status" value="1"/>
</dbReference>
<feature type="active site" evidence="2">
    <location>
        <position position="256"/>
    </location>
</feature>
<dbReference type="RefSeq" id="WP_310920710.1">
    <property type="nucleotide sequence ID" value="NZ_JAMQON010000005.1"/>
</dbReference>
<organism evidence="5 6">
    <name type="scientific">Haloarcula saliterrae</name>
    <dbReference type="NCBI Taxonomy" id="2950534"/>
    <lineage>
        <taxon>Archaea</taxon>
        <taxon>Methanobacteriati</taxon>
        <taxon>Methanobacteriota</taxon>
        <taxon>Stenosarchaea group</taxon>
        <taxon>Halobacteria</taxon>
        <taxon>Halobacteriales</taxon>
        <taxon>Haloarculaceae</taxon>
        <taxon>Haloarcula</taxon>
    </lineage>
</organism>
<evidence type="ECO:0000313" key="6">
    <source>
        <dbReference type="Proteomes" id="UP001259659"/>
    </source>
</evidence>
<dbReference type="InterPro" id="IPR015590">
    <property type="entry name" value="Aldehyde_DH_dom"/>
</dbReference>
<dbReference type="SUPFAM" id="SSF53720">
    <property type="entry name" value="ALDH-like"/>
    <property type="match status" value="1"/>
</dbReference>
<evidence type="ECO:0000259" key="4">
    <source>
        <dbReference type="Pfam" id="PF00171"/>
    </source>
</evidence>
<keyword evidence="6" id="KW-1185">Reference proteome</keyword>
<dbReference type="Proteomes" id="UP001259659">
    <property type="component" value="Unassembled WGS sequence"/>
</dbReference>
<evidence type="ECO:0000313" key="5">
    <source>
        <dbReference type="EMBL" id="MDS0260934.1"/>
    </source>
</evidence>
<sequence>MSNKAPAAISDQYELWIDGEERSAGTDDRFTVVDPATEDTVADVGMASGDDVDRAVSVARDAFESWRSRPPKERVQVLTAIAAAIREQSEYLATVETMENGKPISSSRSQVERAARHFEYYAGIADKIQGESIPLSDGYVDYTIREPLGVTAHIVPWNVPIYLFARSVAPALAAGNAAVVKPAEQTPIGALELARVATEAGLPDGLLNVVPGFGAEAGAALTGHPHVNGITFTGSGPTGTAVAQSAVENVTETHLELGGKSPNVVFPDAEWEAALDGTITAIMTNAGQVCSAGSRLLVHEDIHDEFLDDLVDRAAALELGPGIDDYDMGPLVSADHLEKVQNYIDIGREEVGDPVIGGGRLDRDGYFVEPTIFDGVSHDTRIAQEEIFGPVLTVSTFADEDEAVELADATDYGLVAGIYTSDVGRAHRFARDVDAGQVYINEYYAGGNETPFGGYKQSGIGRENGVQAIDNYTQIKNVCANIDLR</sequence>
<dbReference type="Pfam" id="PF00171">
    <property type="entry name" value="Aldedh"/>
    <property type="match status" value="1"/>
</dbReference>
<dbReference type="InterPro" id="IPR016162">
    <property type="entry name" value="Ald_DH_N"/>
</dbReference>
<dbReference type="Gene3D" id="3.40.605.10">
    <property type="entry name" value="Aldehyde Dehydrogenase, Chain A, domain 1"/>
    <property type="match status" value="1"/>
</dbReference>
<feature type="domain" description="Aldehyde dehydrogenase" evidence="4">
    <location>
        <begin position="27"/>
        <end position="478"/>
    </location>
</feature>
<dbReference type="Gene3D" id="3.40.309.10">
    <property type="entry name" value="Aldehyde Dehydrogenase, Chain A, domain 2"/>
    <property type="match status" value="1"/>
</dbReference>